<dbReference type="InterPro" id="IPR016167">
    <property type="entry name" value="FAD-bd_PCMH_sub1"/>
</dbReference>
<dbReference type="GO" id="GO:0102029">
    <property type="term" value="F:D-lactate dehydrogenase (quinone) activity"/>
    <property type="evidence" value="ECO:0007669"/>
    <property type="project" value="UniProtKB-EC"/>
</dbReference>
<dbReference type="InterPro" id="IPR016164">
    <property type="entry name" value="FAD-linked_Oxase-like_C"/>
</dbReference>
<feature type="region of interest" description="Disordered" evidence="8">
    <location>
        <begin position="544"/>
        <end position="566"/>
    </location>
</feature>
<dbReference type="Gene3D" id="3.30.465.10">
    <property type="match status" value="1"/>
</dbReference>
<dbReference type="PIRSF" id="PIRSF000101">
    <property type="entry name" value="D-lactate_dh"/>
    <property type="match status" value="1"/>
</dbReference>
<dbReference type="GO" id="GO:0022904">
    <property type="term" value="P:respiratory electron transport chain"/>
    <property type="evidence" value="ECO:0007669"/>
    <property type="project" value="InterPro"/>
</dbReference>
<comment type="catalytic activity">
    <reaction evidence="5 6">
        <text>(R)-lactate + a quinone = a quinol + pyruvate</text>
        <dbReference type="Rhea" id="RHEA:51468"/>
        <dbReference type="ChEBI" id="CHEBI:15361"/>
        <dbReference type="ChEBI" id="CHEBI:16004"/>
        <dbReference type="ChEBI" id="CHEBI:24646"/>
        <dbReference type="ChEBI" id="CHEBI:132124"/>
        <dbReference type="EC" id="1.1.5.12"/>
    </reaction>
</comment>
<dbReference type="InterPro" id="IPR006094">
    <property type="entry name" value="Oxid_FAD_bind_N"/>
</dbReference>
<dbReference type="InterPro" id="IPR051264">
    <property type="entry name" value="FAD-oxidored/transferase_4"/>
</dbReference>
<dbReference type="GO" id="GO:0048038">
    <property type="term" value="F:quinone binding"/>
    <property type="evidence" value="ECO:0007669"/>
    <property type="project" value="UniProtKB-KW"/>
</dbReference>
<name>A0A366JFJ1_9GAMM</name>
<organism evidence="10 11">
    <name type="scientific">Marinomonas rhizomae</name>
    <dbReference type="NCBI Taxonomy" id="491948"/>
    <lineage>
        <taxon>Bacteria</taxon>
        <taxon>Pseudomonadati</taxon>
        <taxon>Pseudomonadota</taxon>
        <taxon>Gammaproteobacteria</taxon>
        <taxon>Oceanospirillales</taxon>
        <taxon>Oceanospirillaceae</taxon>
        <taxon>Marinomonas</taxon>
    </lineage>
</organism>
<evidence type="ECO:0000313" key="10">
    <source>
        <dbReference type="EMBL" id="RBP85075.1"/>
    </source>
</evidence>
<keyword evidence="3 5" id="KW-0274">FAD</keyword>
<evidence type="ECO:0000256" key="4">
    <source>
        <dbReference type="ARBA" id="ARBA00023002"/>
    </source>
</evidence>
<dbReference type="PROSITE" id="PS51387">
    <property type="entry name" value="FAD_PCMH"/>
    <property type="match status" value="1"/>
</dbReference>
<dbReference type="SUPFAM" id="SSF56176">
    <property type="entry name" value="FAD-binding/transporter-associated domain-like"/>
    <property type="match status" value="1"/>
</dbReference>
<dbReference type="Gene3D" id="3.30.70.610">
    <property type="entry name" value="D-lactate dehydrogenase, cap domain, subdomain 1"/>
    <property type="match status" value="1"/>
</dbReference>
<evidence type="ECO:0000256" key="6">
    <source>
        <dbReference type="PIRNR" id="PIRNR000101"/>
    </source>
</evidence>
<comment type="subcellular location">
    <subcellularLocation>
        <location evidence="5">Cell inner membrane</location>
        <topology evidence="5">Peripheral membrane protein</topology>
        <orientation evidence="5">Cytoplasmic side</orientation>
    </subcellularLocation>
</comment>
<dbReference type="PANTHER" id="PTHR43716:SF1">
    <property type="entry name" value="D-2-HYDROXYGLUTARATE DEHYDROGENASE, MITOCHONDRIAL"/>
    <property type="match status" value="1"/>
</dbReference>
<keyword evidence="4 5" id="KW-0560">Oxidoreductase</keyword>
<feature type="binding site" evidence="5 7">
    <location>
        <begin position="83"/>
        <end position="84"/>
    </location>
    <ligand>
        <name>FAD</name>
        <dbReference type="ChEBI" id="CHEBI:57692"/>
    </ligand>
</feature>
<protein>
    <recommendedName>
        <fullName evidence="5">Quinone-dependent D-lactate dehydrogenase</fullName>
        <ecNumber evidence="5">1.1.5.12</ecNumber>
    </recommendedName>
    <alternativeName>
        <fullName evidence="5">D-lactate dehydrogenase</fullName>
        <shortName evidence="5">D-LDH</shortName>
    </alternativeName>
</protein>
<comment type="similarity">
    <text evidence="5">Belongs to the quinone-dependent D-lactate dehydrogenase family.</text>
</comment>
<evidence type="ECO:0000313" key="11">
    <source>
        <dbReference type="Proteomes" id="UP000252792"/>
    </source>
</evidence>
<gene>
    <name evidence="5" type="primary">dld</name>
    <name evidence="10" type="ORF">DFP80_10272</name>
</gene>
<comment type="cofactor">
    <cofactor evidence="1 5 6 7">
        <name>FAD</name>
        <dbReference type="ChEBI" id="CHEBI:57692"/>
    </cofactor>
</comment>
<feature type="binding site" evidence="5 7">
    <location>
        <position position="260"/>
    </location>
    <ligand>
        <name>FAD</name>
        <dbReference type="ChEBI" id="CHEBI:57692"/>
    </ligand>
</feature>
<dbReference type="PANTHER" id="PTHR43716">
    <property type="entry name" value="D-2-HYDROXYGLUTARATE DEHYDROGENASE, MITOCHONDRIAL"/>
    <property type="match status" value="1"/>
</dbReference>
<dbReference type="NCBIfam" id="NF008387">
    <property type="entry name" value="PRK11183.1"/>
    <property type="match status" value="1"/>
</dbReference>
<dbReference type="InterPro" id="IPR016166">
    <property type="entry name" value="FAD-bd_PCMH"/>
</dbReference>
<evidence type="ECO:0000259" key="9">
    <source>
        <dbReference type="PROSITE" id="PS51387"/>
    </source>
</evidence>
<keyword evidence="2 5" id="KW-0285">Flavoprotein</keyword>
<dbReference type="OrthoDB" id="9772552at2"/>
<dbReference type="Pfam" id="PF09330">
    <property type="entry name" value="Lact-deh-memb"/>
    <property type="match status" value="1"/>
</dbReference>
<keyword evidence="11" id="KW-1185">Reference proteome</keyword>
<dbReference type="Proteomes" id="UP000252792">
    <property type="component" value="Unassembled WGS sequence"/>
</dbReference>
<dbReference type="SUPFAM" id="SSF55103">
    <property type="entry name" value="FAD-linked oxidases, C-terminal domain"/>
    <property type="match status" value="1"/>
</dbReference>
<evidence type="ECO:0000256" key="8">
    <source>
        <dbReference type="SAM" id="MobiDB-lite"/>
    </source>
</evidence>
<evidence type="ECO:0000256" key="2">
    <source>
        <dbReference type="ARBA" id="ARBA00022630"/>
    </source>
</evidence>
<dbReference type="Pfam" id="PF01565">
    <property type="entry name" value="FAD_binding_4"/>
    <property type="match status" value="1"/>
</dbReference>
<dbReference type="GO" id="GO:0006089">
    <property type="term" value="P:lactate metabolic process"/>
    <property type="evidence" value="ECO:0007669"/>
    <property type="project" value="UniProtKB-UniRule"/>
</dbReference>
<dbReference type="GO" id="GO:0071949">
    <property type="term" value="F:FAD binding"/>
    <property type="evidence" value="ECO:0007669"/>
    <property type="project" value="InterPro"/>
</dbReference>
<dbReference type="RefSeq" id="WP_113915202.1">
    <property type="nucleotide sequence ID" value="NZ_QNSE01000002.1"/>
</dbReference>
<dbReference type="GO" id="GO:0055085">
    <property type="term" value="P:transmembrane transport"/>
    <property type="evidence" value="ECO:0007669"/>
    <property type="project" value="InterPro"/>
</dbReference>
<evidence type="ECO:0000256" key="5">
    <source>
        <dbReference type="HAMAP-Rule" id="MF_02092"/>
    </source>
</evidence>
<evidence type="ECO:0000256" key="1">
    <source>
        <dbReference type="ARBA" id="ARBA00001974"/>
    </source>
</evidence>
<dbReference type="InterPro" id="IPR015409">
    <property type="entry name" value="Lactate_DH_C"/>
</dbReference>
<keyword evidence="5" id="KW-0472">Membrane</keyword>
<dbReference type="InterPro" id="IPR016172">
    <property type="entry name" value="D-lactate_DH_C-sub1"/>
</dbReference>
<evidence type="ECO:0000256" key="3">
    <source>
        <dbReference type="ARBA" id="ARBA00022827"/>
    </source>
</evidence>
<feature type="binding site" evidence="5 7">
    <location>
        <position position="141"/>
    </location>
    <ligand>
        <name>FAD</name>
        <dbReference type="ChEBI" id="CHEBI:57692"/>
    </ligand>
</feature>
<dbReference type="GO" id="GO:0004458">
    <property type="term" value="F:D-lactate dehydrogenase (cytochrome) activity"/>
    <property type="evidence" value="ECO:0007669"/>
    <property type="project" value="UniProtKB-UniRule"/>
</dbReference>
<reference evidence="10 11" key="1">
    <citation type="submission" date="2018-06" db="EMBL/GenBank/DDBJ databases">
        <title>Genomic Encyclopedia of Type Strains, Phase III (KMG-III): the genomes of soil and plant-associated and newly described type strains.</title>
        <authorList>
            <person name="Whitman W."/>
        </authorList>
    </citation>
    <scope>NUCLEOTIDE SEQUENCE [LARGE SCALE GENOMIC DNA]</scope>
    <source>
        <strain evidence="10 11">CECT 7377</strain>
    </source>
</reference>
<dbReference type="InterPro" id="IPR036318">
    <property type="entry name" value="FAD-bd_PCMH-like_sf"/>
</dbReference>
<dbReference type="InterPro" id="IPR016169">
    <property type="entry name" value="FAD-bd_PCMH_sub2"/>
</dbReference>
<dbReference type="InterPro" id="IPR016173">
    <property type="entry name" value="D-lactate_DH_C-sub2"/>
</dbReference>
<feature type="binding site" evidence="7">
    <location>
        <position position="255"/>
    </location>
    <ligand>
        <name>FAD</name>
        <dbReference type="ChEBI" id="CHEBI:57692"/>
    </ligand>
</feature>
<dbReference type="EC" id="1.1.5.12" evidence="5"/>
<keyword evidence="5" id="KW-0997">Cell inner membrane</keyword>
<feature type="binding site" evidence="5 7">
    <location>
        <begin position="75"/>
        <end position="79"/>
    </location>
    <ligand>
        <name>FAD</name>
        <dbReference type="ChEBI" id="CHEBI:57692"/>
    </ligand>
</feature>
<feature type="binding site" evidence="5 7">
    <location>
        <position position="148"/>
    </location>
    <ligand>
        <name>FAD</name>
        <dbReference type="ChEBI" id="CHEBI:57692"/>
    </ligand>
</feature>
<dbReference type="Gene3D" id="3.30.43.10">
    <property type="entry name" value="Uridine Diphospho-n-acetylenolpyruvylglucosamine Reductase, domain 2"/>
    <property type="match status" value="1"/>
</dbReference>
<dbReference type="AlphaFoldDB" id="A0A366JFJ1"/>
<keyword evidence="5 6" id="KW-0874">Quinone</keyword>
<dbReference type="Gene3D" id="3.30.1370.20">
    <property type="entry name" value="D-lactate dehydrogenase, cap domain, subdomain 2"/>
    <property type="match status" value="1"/>
</dbReference>
<comment type="function">
    <text evidence="5 6">Catalyzes the oxidation of D-lactate to pyruvate.</text>
</comment>
<proteinExistence type="inferred from homology"/>
<dbReference type="EMBL" id="QNSE01000002">
    <property type="protein sequence ID" value="RBP85075.1"/>
    <property type="molecule type" value="Genomic_DNA"/>
</dbReference>
<sequence>MKVSPSNPEQFLKEIGSIVSKQNFITDKAKTASYFKGFRFGGGDAKAVVIPKTLLELWRVVQVCVDHDVIMVMQAANTGLTGGSTPYGQYDRDVVLISTVKLKGIQLLDEGKQVLAFPGSCLFELEEELKPYNREPHSVIGSSCIGASIIGGVCNNSGGALVQRGPAYTEMALYARVDENQKLTLVNHLGINLGSEPERVLSALENKEYTKADIKYPDRSASDNGYQQKVREIDADTPSRFNNDGRLLYEASGCAGKLIVFAVRLDTFPKSKKDKVFYIGTNDTETLTGIRREVLGNFEHLPISGEYIHRDYFDVSDKYGKDSFLVIEKLGSEMMPKLFKLKNTIDSFLSKFSFLPKNIPDKLLQQSGKLFPDHLPKKMREFRDKYEHHLMLHMSDDGVDEAHKFLERFFEGSEGGYFICSESEGKKAFLNRFVAGGAAKRFHTLHPDCGAIMALDIALKRNETDWFEKLPPELDELVEAKLYNGHFMCHVMHQDYILKTGVDENEFKNKILSFFDAKGAEYPAEHNVGQLYTAKSELREFYRQNDPTNSLNPGIGKTSKNKHWCH</sequence>
<feature type="domain" description="FAD-binding PCMH-type" evidence="9">
    <location>
        <begin position="41"/>
        <end position="270"/>
    </location>
</feature>
<dbReference type="HAMAP" id="MF_02092">
    <property type="entry name" value="DLDH_Dld"/>
    <property type="match status" value="1"/>
</dbReference>
<keyword evidence="5" id="KW-1003">Cell membrane</keyword>
<feature type="binding site" evidence="5 7">
    <location>
        <position position="158"/>
    </location>
    <ligand>
        <name>FAD</name>
        <dbReference type="ChEBI" id="CHEBI:57692"/>
    </ligand>
</feature>
<dbReference type="InterPro" id="IPR012256">
    <property type="entry name" value="D_lactate_DH"/>
</dbReference>
<evidence type="ECO:0000256" key="7">
    <source>
        <dbReference type="PIRSR" id="PIRSR000101-1"/>
    </source>
</evidence>
<dbReference type="GO" id="GO:0031234">
    <property type="term" value="C:extrinsic component of cytoplasmic side of plasma membrane"/>
    <property type="evidence" value="ECO:0007669"/>
    <property type="project" value="UniProtKB-UniRule"/>
</dbReference>
<comment type="caution">
    <text evidence="10">The sequence shown here is derived from an EMBL/GenBank/DDBJ whole genome shotgun (WGS) entry which is preliminary data.</text>
</comment>
<accession>A0A366JFJ1</accession>